<accession>A0ABY2SFJ6</accession>
<feature type="domain" description="Porin" evidence="5">
    <location>
        <begin position="22"/>
        <end position="284"/>
    </location>
</feature>
<sequence length="385" mass="43698">MMALRKTAVLFTVISLSLTVLPDIAQADITLLNRNNSVPMLDGLELQVGGFLRPQYRNKMGSADDGTYMQRGYDSGSLVHTSINYYLNDNISVLWYYEVSFDIFNELGSSSHYDHHKDTTYIRKNYYGISSQTFGTLTFGQQNSVYYSVIGAKTDLWDNDEHGQASGNGVNGNFDGSFRAKQLLKYVVDAGPVTLSTSWDAPMDDYYVESDNVRYQRQTGGALGIDYHVTKDVTLSAAYSYTRAYIINRTPVGNGEDTVGYNQQLTGVAAQWKPNNWTLAGSTGLFHDFIPLRQGRIPAKYFAGQARGWEYLAAYRWPLNRRFISAVKPYVAGDGMRWDNYHAIHSYLGIATELPYGFQIDYEHTFSNTTDNQPDENWVRLWYRF</sequence>
<evidence type="ECO:0000259" key="5">
    <source>
        <dbReference type="Pfam" id="PF13609"/>
    </source>
</evidence>
<dbReference type="EMBL" id="SZPQ01000039">
    <property type="protein sequence ID" value="TKI03747.1"/>
    <property type="molecule type" value="Genomic_DNA"/>
</dbReference>
<reference evidence="6 7" key="1">
    <citation type="submission" date="2019-04" db="EMBL/GenBank/DDBJ databases">
        <authorList>
            <person name="Li M."/>
            <person name="Gao C."/>
        </authorList>
    </citation>
    <scope>NUCLEOTIDE SEQUENCE [LARGE SCALE GENOMIC DNA]</scope>
    <source>
        <strain evidence="6 7">BGMRC 2031</strain>
    </source>
</reference>
<dbReference type="InterPro" id="IPR050298">
    <property type="entry name" value="Gram-neg_bact_OMP"/>
</dbReference>
<protein>
    <submittedName>
        <fullName evidence="6">Porin</fullName>
    </submittedName>
</protein>
<dbReference type="Proteomes" id="UP000305202">
    <property type="component" value="Unassembled WGS sequence"/>
</dbReference>
<dbReference type="Pfam" id="PF13609">
    <property type="entry name" value="Porin_4"/>
    <property type="match status" value="1"/>
</dbReference>
<evidence type="ECO:0000256" key="4">
    <source>
        <dbReference type="SAM" id="SignalP"/>
    </source>
</evidence>
<feature type="signal peptide" evidence="4">
    <location>
        <begin position="1"/>
        <end position="27"/>
    </location>
</feature>
<dbReference type="InterPro" id="IPR023614">
    <property type="entry name" value="Porin_dom_sf"/>
</dbReference>
<dbReference type="SUPFAM" id="SSF56935">
    <property type="entry name" value="Porins"/>
    <property type="match status" value="1"/>
</dbReference>
<dbReference type="Gene3D" id="2.40.160.10">
    <property type="entry name" value="Porin"/>
    <property type="match status" value="1"/>
</dbReference>
<evidence type="ECO:0000256" key="3">
    <source>
        <dbReference type="ARBA" id="ARBA00023136"/>
    </source>
</evidence>
<feature type="chain" id="PRO_5046171192" evidence="4">
    <location>
        <begin position="28"/>
        <end position="385"/>
    </location>
</feature>
<proteinExistence type="predicted"/>
<evidence type="ECO:0000256" key="1">
    <source>
        <dbReference type="ARBA" id="ARBA00004571"/>
    </source>
</evidence>
<dbReference type="InterPro" id="IPR033900">
    <property type="entry name" value="Gram_neg_porin_domain"/>
</dbReference>
<evidence type="ECO:0000313" key="6">
    <source>
        <dbReference type="EMBL" id="TKI03747.1"/>
    </source>
</evidence>
<organism evidence="6 7">
    <name type="scientific">Martelella alba</name>
    <dbReference type="NCBI Taxonomy" id="2590451"/>
    <lineage>
        <taxon>Bacteria</taxon>
        <taxon>Pseudomonadati</taxon>
        <taxon>Pseudomonadota</taxon>
        <taxon>Alphaproteobacteria</taxon>
        <taxon>Hyphomicrobiales</taxon>
        <taxon>Aurantimonadaceae</taxon>
        <taxon>Martelella</taxon>
    </lineage>
</organism>
<dbReference type="PANTHER" id="PTHR34501:SF2">
    <property type="entry name" value="OUTER MEMBRANE PORIN F-RELATED"/>
    <property type="match status" value="1"/>
</dbReference>
<comment type="caution">
    <text evidence="6">The sequence shown here is derived from an EMBL/GenBank/DDBJ whole genome shotgun (WGS) entry which is preliminary data.</text>
</comment>
<keyword evidence="3" id="KW-0472">Membrane</keyword>
<dbReference type="PANTHER" id="PTHR34501">
    <property type="entry name" value="PROTEIN YDDL-RELATED"/>
    <property type="match status" value="1"/>
</dbReference>
<evidence type="ECO:0000313" key="7">
    <source>
        <dbReference type="Proteomes" id="UP000305202"/>
    </source>
</evidence>
<keyword evidence="2 4" id="KW-0732">Signal</keyword>
<gene>
    <name evidence="6" type="ORF">FCN80_20740</name>
</gene>
<name>A0ABY2SFJ6_9HYPH</name>
<evidence type="ECO:0000256" key="2">
    <source>
        <dbReference type="ARBA" id="ARBA00022729"/>
    </source>
</evidence>
<comment type="subcellular location">
    <subcellularLocation>
        <location evidence="1">Cell outer membrane</location>
        <topology evidence="1">Multi-pass membrane protein</topology>
    </subcellularLocation>
</comment>
<keyword evidence="7" id="KW-1185">Reference proteome</keyword>